<proteinExistence type="predicted"/>
<dbReference type="Proteomes" id="UP001143856">
    <property type="component" value="Unassembled WGS sequence"/>
</dbReference>
<reference evidence="1" key="1">
    <citation type="submission" date="2022-10" db="EMBL/GenBank/DDBJ databases">
        <title>Genome Sequence of Xylaria curta.</title>
        <authorList>
            <person name="Buettner E."/>
        </authorList>
    </citation>
    <scope>NUCLEOTIDE SEQUENCE</scope>
    <source>
        <strain evidence="1">Babe10</strain>
    </source>
</reference>
<accession>A0ACC1PQM1</accession>
<keyword evidence="2" id="KW-1185">Reference proteome</keyword>
<gene>
    <name evidence="1" type="ORF">NUW58_g769</name>
</gene>
<organism evidence="1 2">
    <name type="scientific">Xylaria curta</name>
    <dbReference type="NCBI Taxonomy" id="42375"/>
    <lineage>
        <taxon>Eukaryota</taxon>
        <taxon>Fungi</taxon>
        <taxon>Dikarya</taxon>
        <taxon>Ascomycota</taxon>
        <taxon>Pezizomycotina</taxon>
        <taxon>Sordariomycetes</taxon>
        <taxon>Xylariomycetidae</taxon>
        <taxon>Xylariales</taxon>
        <taxon>Xylariaceae</taxon>
        <taxon>Xylaria</taxon>
    </lineage>
</organism>
<dbReference type="EMBL" id="JAPDGR010000070">
    <property type="protein sequence ID" value="KAJ2997102.1"/>
    <property type="molecule type" value="Genomic_DNA"/>
</dbReference>
<evidence type="ECO:0000313" key="2">
    <source>
        <dbReference type="Proteomes" id="UP001143856"/>
    </source>
</evidence>
<sequence length="610" mass="67981">MPSSRLSERLKSLNVADGDDVEDSLVISIDFGTTYSGVAWATRVDFGNGNINFIHSWPGNGREEGKVPTEFWYGNDKEPSWGYEIPDDVNPFRWFKLLLLHAEDLDDDVRESKFVIRAQDMLENCGKSAVELVADYLRLVWKHTMSTIERARGDAVVEALPIHVVITVPAIWKGYARQAMEDAAKMAGILDYRLAGTTRLTFVPEPEAAALSTLLEQGSGARTGNVYVICDAGGGTVDLISYEVNRVDPIVLREAVEGTGGLCGAIFIDQAFEHMCCGRLGSRGIKLNKTCLKQIMKGEWEYGIKPQFRLGKPEKEYIVSVPAEAFGQSLLGLNDSKREPYIKNGRIYFKGYHIERTFEDIVYSIQDLVDGQIEKAKEKGLSVTGVILVGGLGGSPYLYEYLKALYSEVGISLLQPGGTKSRTAICRGAAIKGLLEDQYKERGAEAPITIESTISRASYGITYMTRFEPLKHLEEDKKWNEHEAEWSASNQMKWHLQRGQNASKTKPVRASWCSLYRQCEFNGTLRLTLFECDERIPPSRKSSNVKPVGTLCCKLDIQYSDLPEFDSKAGGVVKILQYEIELVPSGASIEFVLYVDGRKQGGQSVKIRLK</sequence>
<name>A0ACC1PQM1_9PEZI</name>
<protein>
    <submittedName>
        <fullName evidence="1">Uncharacterized protein</fullName>
    </submittedName>
</protein>
<comment type="caution">
    <text evidence="1">The sequence shown here is derived from an EMBL/GenBank/DDBJ whole genome shotgun (WGS) entry which is preliminary data.</text>
</comment>
<evidence type="ECO:0000313" key="1">
    <source>
        <dbReference type="EMBL" id="KAJ2997102.1"/>
    </source>
</evidence>